<dbReference type="RefSeq" id="XP_018037934.1">
    <property type="nucleotide sequence ID" value="XM_018182812.1"/>
</dbReference>
<dbReference type="Proteomes" id="UP000077069">
    <property type="component" value="Unassembled WGS sequence"/>
</dbReference>
<name>A0A177CL64_9PLEO</name>
<gene>
    <name evidence="2" type="ORF">CC84DRAFT_1216506</name>
</gene>
<accession>A0A177CL64</accession>
<reference evidence="2 3" key="1">
    <citation type="submission" date="2016-05" db="EMBL/GenBank/DDBJ databases">
        <title>Comparative analysis of secretome profiles of manganese(II)-oxidizing ascomycete fungi.</title>
        <authorList>
            <consortium name="DOE Joint Genome Institute"/>
            <person name="Zeiner C.A."/>
            <person name="Purvine S.O."/>
            <person name="Zink E.M."/>
            <person name="Wu S."/>
            <person name="Pasa-Tolic L."/>
            <person name="Chaput D.L."/>
            <person name="Haridas S."/>
            <person name="Grigoriev I.V."/>
            <person name="Santelli C.M."/>
            <person name="Hansel C.M."/>
        </authorList>
    </citation>
    <scope>NUCLEOTIDE SEQUENCE [LARGE SCALE GENOMIC DNA]</scope>
    <source>
        <strain evidence="2 3">AP3s5-JAC2a</strain>
    </source>
</reference>
<keyword evidence="3" id="KW-1185">Reference proteome</keyword>
<evidence type="ECO:0000256" key="1">
    <source>
        <dbReference type="SAM" id="SignalP"/>
    </source>
</evidence>
<evidence type="ECO:0000313" key="2">
    <source>
        <dbReference type="EMBL" id="OAG07569.1"/>
    </source>
</evidence>
<evidence type="ECO:0000313" key="3">
    <source>
        <dbReference type="Proteomes" id="UP000077069"/>
    </source>
</evidence>
<evidence type="ECO:0008006" key="4">
    <source>
        <dbReference type="Google" id="ProtNLM"/>
    </source>
</evidence>
<keyword evidence="1" id="KW-0732">Signal</keyword>
<sequence>MKFLVALALAVSPLLSAAYTVDPPTTAAPDTIEDCTLWAVATSTSTCADLIEQGYALTLDQFNAYNPSQAAACNLTVGQSYCIEKNWSIPDPLPTSTSSAAPGPTGPVTDPATLLAVCRAQGSYVEYCERCLYHCQYETTYIEMCFDSIFGLINRYDSDCWQHGGRDCANQAADRVCPKQ</sequence>
<dbReference type="AlphaFoldDB" id="A0A177CL64"/>
<dbReference type="OrthoDB" id="2281372at2759"/>
<feature type="signal peptide" evidence="1">
    <location>
        <begin position="1"/>
        <end position="18"/>
    </location>
</feature>
<dbReference type="EMBL" id="KV441551">
    <property type="protein sequence ID" value="OAG07569.1"/>
    <property type="molecule type" value="Genomic_DNA"/>
</dbReference>
<protein>
    <recommendedName>
        <fullName evidence="4">LysM domain-containing protein</fullName>
    </recommendedName>
</protein>
<dbReference type="InterPro" id="IPR036779">
    <property type="entry name" value="LysM_dom_sf"/>
</dbReference>
<dbReference type="GeneID" id="28766298"/>
<proteinExistence type="predicted"/>
<organism evidence="2 3">
    <name type="scientific">Paraphaeosphaeria sporulosa</name>
    <dbReference type="NCBI Taxonomy" id="1460663"/>
    <lineage>
        <taxon>Eukaryota</taxon>
        <taxon>Fungi</taxon>
        <taxon>Dikarya</taxon>
        <taxon>Ascomycota</taxon>
        <taxon>Pezizomycotina</taxon>
        <taxon>Dothideomycetes</taxon>
        <taxon>Pleosporomycetidae</taxon>
        <taxon>Pleosporales</taxon>
        <taxon>Massarineae</taxon>
        <taxon>Didymosphaeriaceae</taxon>
        <taxon>Paraphaeosphaeria</taxon>
    </lineage>
</organism>
<dbReference type="STRING" id="1460663.A0A177CL64"/>
<dbReference type="InParanoid" id="A0A177CL64"/>
<dbReference type="Gene3D" id="3.10.350.10">
    <property type="entry name" value="LysM domain"/>
    <property type="match status" value="1"/>
</dbReference>
<feature type="chain" id="PRO_5008058426" description="LysM domain-containing protein" evidence="1">
    <location>
        <begin position="19"/>
        <end position="180"/>
    </location>
</feature>